<feature type="transmembrane region" description="Helical" evidence="2">
    <location>
        <begin position="660"/>
        <end position="679"/>
    </location>
</feature>
<feature type="transmembrane region" description="Helical" evidence="2">
    <location>
        <begin position="729"/>
        <end position="749"/>
    </location>
</feature>
<feature type="transmembrane region" description="Helical" evidence="2">
    <location>
        <begin position="588"/>
        <end position="610"/>
    </location>
</feature>
<dbReference type="EMBL" id="CP163431">
    <property type="protein sequence ID" value="XDP99357.1"/>
    <property type="molecule type" value="Genomic_DNA"/>
</dbReference>
<keyword evidence="2" id="KW-1133">Transmembrane helix</keyword>
<evidence type="ECO:0000256" key="1">
    <source>
        <dbReference type="SAM" id="Coils"/>
    </source>
</evidence>
<evidence type="ECO:0000313" key="3">
    <source>
        <dbReference type="EMBL" id="XDP99357.1"/>
    </source>
</evidence>
<organism evidence="3">
    <name type="scientific">Streptomyces sp. R08</name>
    <dbReference type="NCBI Taxonomy" id="3238624"/>
    <lineage>
        <taxon>Bacteria</taxon>
        <taxon>Bacillati</taxon>
        <taxon>Actinomycetota</taxon>
        <taxon>Actinomycetes</taxon>
        <taxon>Kitasatosporales</taxon>
        <taxon>Streptomycetaceae</taxon>
        <taxon>Streptomyces</taxon>
    </lineage>
</organism>
<dbReference type="SUPFAM" id="SSF48371">
    <property type="entry name" value="ARM repeat"/>
    <property type="match status" value="1"/>
</dbReference>
<accession>A0AB39M346</accession>
<feature type="transmembrane region" description="Helical" evidence="2">
    <location>
        <begin position="754"/>
        <end position="774"/>
    </location>
</feature>
<gene>
    <name evidence="3" type="ORF">AB5J58_03800</name>
</gene>
<proteinExistence type="predicted"/>
<feature type="transmembrane region" description="Helical" evidence="2">
    <location>
        <begin position="631"/>
        <end position="654"/>
    </location>
</feature>
<dbReference type="InterPro" id="IPR016024">
    <property type="entry name" value="ARM-type_fold"/>
</dbReference>
<reference evidence="3" key="1">
    <citation type="submission" date="2024-07" db="EMBL/GenBank/DDBJ databases">
        <authorList>
            <person name="Yu S.T."/>
        </authorList>
    </citation>
    <scope>NUCLEOTIDE SEQUENCE</scope>
    <source>
        <strain evidence="3">R08</strain>
    </source>
</reference>
<keyword evidence="2" id="KW-0472">Membrane</keyword>
<feature type="transmembrane region" description="Helical" evidence="2">
    <location>
        <begin position="216"/>
        <end position="235"/>
    </location>
</feature>
<keyword evidence="1" id="KW-0175">Coiled coil</keyword>
<evidence type="ECO:0008006" key="4">
    <source>
        <dbReference type="Google" id="ProtNLM"/>
    </source>
</evidence>
<feature type="transmembrane region" description="Helical" evidence="2">
    <location>
        <begin position="686"/>
        <end position="709"/>
    </location>
</feature>
<feature type="coiled-coil region" evidence="1">
    <location>
        <begin position="1060"/>
        <end position="1087"/>
    </location>
</feature>
<feature type="transmembrane region" description="Helical" evidence="2">
    <location>
        <begin position="255"/>
        <end position="275"/>
    </location>
</feature>
<evidence type="ECO:0000256" key="2">
    <source>
        <dbReference type="SAM" id="Phobius"/>
    </source>
</evidence>
<protein>
    <recommendedName>
        <fullName evidence="4">Tape measure protein</fullName>
    </recommendedName>
</protein>
<keyword evidence="2" id="KW-0812">Transmembrane</keyword>
<sequence>MSDANIVGRIAVKVMPDTSGFKRDLKEQLKRIENDLAITIQTKADATGARRDVLDIVRGINRDNKSTDARKIRFYTTIDDNGMARAVKEAAVKLREKAKREKIDFKIGDVTGSGKIELELDKDSADRVKDEIDRWRRNVSPIKVDIELNWPSAASAAVSARLGILTRPRTVPIIPDLDNTAVTKVATALAALSGARVLSDTFERLWKSIKNLDRSAPIIGSLATAIAGLAGWGITAASNLFTLSASLASIAPTALLLPGLLGGMAVGLGVSVAALKDFNKVIPEVKTALSGLQDTISENFWAKAAEPIRAVVDDLLPKFRDGVSKTATELGSFFGSFATNLGTSLSPALTQMFTDLSASISIATDGTDTFASIIATLGRVGTSYLPDLASWFVKISENFDAWLSKKGDNGLKDMIDEGIQALKDLGSIVVDIGGIFAGVARAAEEAGGSTLGSLADMLDQIHQKIDSSGVQDAMRMLFHSAHEAMDELTLSAGTQMKGFLSTFVGLLTAVLPQVGNIIGTALGGIADALNQPAVTTGVHALFDGMQAGVEGLLPALAPLGQALGALMQVVGALVAQLGPLLAAALGPLASAFATLAPMIIPIIELLGGALTQAFQQLAPIIQQMVPLVGQMLGAAFQFLATLLPPIAAIFTQILQAVMPLAQTLMSALAPILPVLSAALQQVLTALQPIIAVALQIITAVIQPLLPMLSEVIQSVLPPLADAIQRLLEAIQPVLDALLAVVNFLMPVLVPVIKFIVELLAGALVAAVNGVALVFEGLVEIVKGVWDTIVGILKIAWGLVEGLFTGNFSTLKAGWSQFWNGIWNLVKGVWDTILGSLAVFLNIGLIGGIGKGLKAVGALFKSGWKLVEELCTGAFNAIRGYLGVFMTGMRGIVSDGLGAIGRFFSSAWSSIRSTASDALSRLVSTIAEWIGKAVTTVKELPGKAKAALGSLGSTLISAGTSLIKGFISGIKSMFGSVKSTLGDLTSKLTDWKGPAPKDAKLLYNAGQLIISGLVKGLESKYDDVKKALQDLTSQIPANASKSLKAKVNADRAQLLKLLAAYDTAGTKLKAAQDKLDKLREEMSDYAKSVADKVLATGDVTKVENASFGGISDSLKNAVEQAKKYAAVLKKLKTLGLNDASYDQIAMAGPEAGLAAAEAIANAGASGVAEINALQKELEKYATSAGSTASHYMYDAGVQAAEGLVKGLEAQQDTIEKQMLKIAESMTKAIKKSLDIHSPSRVFRKLGSYVGKGFSLGVSDERGRVERATNALAHSATSGASREVTATVSGGLSTGGGQAVTKVLNYYAGNGSSLSSEEELFAATSRARMVGW</sequence>
<name>A0AB39M346_9ACTN</name>
<dbReference type="RefSeq" id="WP_369186487.1">
    <property type="nucleotide sequence ID" value="NZ_CP163431.1"/>
</dbReference>